<evidence type="ECO:0000313" key="3">
    <source>
        <dbReference type="Proteomes" id="UP001430356"/>
    </source>
</evidence>
<gene>
    <name evidence="2" type="ORF">NESM_000092600</name>
</gene>
<dbReference type="AlphaFoldDB" id="A0AAW0F2M7"/>
<name>A0AAW0F2M7_9TRYP</name>
<evidence type="ECO:0000313" key="2">
    <source>
        <dbReference type="EMBL" id="KAK7200385.1"/>
    </source>
</evidence>
<feature type="compositionally biased region" description="Low complexity" evidence="1">
    <location>
        <begin position="312"/>
        <end position="330"/>
    </location>
</feature>
<keyword evidence="3" id="KW-1185">Reference proteome</keyword>
<feature type="region of interest" description="Disordered" evidence="1">
    <location>
        <begin position="379"/>
        <end position="410"/>
    </location>
</feature>
<evidence type="ECO:0000256" key="1">
    <source>
        <dbReference type="SAM" id="MobiDB-lite"/>
    </source>
</evidence>
<dbReference type="EMBL" id="JAECZO010000005">
    <property type="protein sequence ID" value="KAK7200385.1"/>
    <property type="molecule type" value="Genomic_DNA"/>
</dbReference>
<feature type="region of interest" description="Disordered" evidence="1">
    <location>
        <begin position="298"/>
        <end position="330"/>
    </location>
</feature>
<feature type="region of interest" description="Disordered" evidence="1">
    <location>
        <begin position="263"/>
        <end position="285"/>
    </location>
</feature>
<accession>A0AAW0F2M7</accession>
<feature type="compositionally biased region" description="Low complexity" evidence="1">
    <location>
        <begin position="387"/>
        <end position="410"/>
    </location>
</feature>
<feature type="compositionally biased region" description="Low complexity" evidence="1">
    <location>
        <begin position="189"/>
        <end position="207"/>
    </location>
</feature>
<proteinExistence type="predicted"/>
<comment type="caution">
    <text evidence="2">The sequence shown here is derived from an EMBL/GenBank/DDBJ whole genome shotgun (WGS) entry which is preliminary data.</text>
</comment>
<reference evidence="2 3" key="1">
    <citation type="journal article" date="2021" name="MBio">
        <title>A New Model Trypanosomatid, Novymonas esmeraldas: Genomic Perception of Its 'Candidatus Pandoraea novymonadis' Endosymbiont.</title>
        <authorList>
            <person name="Zakharova A."/>
            <person name="Saura A."/>
            <person name="Butenko A."/>
            <person name="Podesvova L."/>
            <person name="Warmusova S."/>
            <person name="Kostygov A.Y."/>
            <person name="Nenarokova A."/>
            <person name="Lukes J."/>
            <person name="Opperdoes F.R."/>
            <person name="Yurchenko V."/>
        </authorList>
    </citation>
    <scope>NUCLEOTIDE SEQUENCE [LARGE SCALE GENOMIC DNA]</scope>
    <source>
        <strain evidence="2 3">E262AT.01</strain>
    </source>
</reference>
<feature type="region of interest" description="Disordered" evidence="1">
    <location>
        <begin position="470"/>
        <end position="494"/>
    </location>
</feature>
<sequence length="560" mass="56806">MSHRGGLSKTRAGKASATAITESGSVVAAAPASTGAAPPGVSRIADPGAEATAEFLFVRAISQASGGGSAPLSAIQRLLKSVVAAAGSVVRGTDSQRRFTSLYTEFCMSAVRSLADVEDAVYELTHPGCRAADAVDSDVHGINDADFLKQVAAYVATHTTTLSVAYLEHVGLSALEKLQKQQRKRERPAAVGGTSGSSSASAPSGLRAAKVSRTATATAASAKAAYSAGSTIADTLGGASLDTLGLMDSQETMRHALRAIEREKQASGMSTAATASASGAPASRRGVQASATALLRPTHGEARPSGVFLSKASAGSTGTGSSATASAADGTSLGNGTVAYDLCNPHLRLSSIPELSTWLQPWTLPVLLSGVYLDRVTAERERRGGHPPSSTATATTNNGPSSTATATTAAAEAAKPVLEVCLAPTPMEMLRLWEARESALVPEPRQQPSASGAALAAAGPFSVVPYAGSSGRAGGPSAGGSPRPTATMPTSPLAHQPMHLPESATRLADAAAMVTTSSAFFPAVRDRRTATNVPTYVMANLSHYGASRIEHVYAMGPMGK</sequence>
<dbReference type="Proteomes" id="UP001430356">
    <property type="component" value="Unassembled WGS sequence"/>
</dbReference>
<feature type="compositionally biased region" description="Low complexity" evidence="1">
    <location>
        <begin position="266"/>
        <end position="283"/>
    </location>
</feature>
<feature type="region of interest" description="Disordered" evidence="1">
    <location>
        <begin position="178"/>
        <end position="207"/>
    </location>
</feature>
<organism evidence="2 3">
    <name type="scientific">Novymonas esmeraldas</name>
    <dbReference type="NCBI Taxonomy" id="1808958"/>
    <lineage>
        <taxon>Eukaryota</taxon>
        <taxon>Discoba</taxon>
        <taxon>Euglenozoa</taxon>
        <taxon>Kinetoplastea</taxon>
        <taxon>Metakinetoplastina</taxon>
        <taxon>Trypanosomatida</taxon>
        <taxon>Trypanosomatidae</taxon>
        <taxon>Novymonas</taxon>
    </lineage>
</organism>
<protein>
    <submittedName>
        <fullName evidence="2">Uncharacterized protein</fullName>
    </submittedName>
</protein>